<gene>
    <name evidence="4" type="ORF">QF035_002645</name>
</gene>
<dbReference type="Proteomes" id="UP001230328">
    <property type="component" value="Unassembled WGS sequence"/>
</dbReference>
<dbReference type="Gene3D" id="2.40.128.110">
    <property type="entry name" value="Lipid/polyisoprenoid-binding, YceI-like"/>
    <property type="match status" value="1"/>
</dbReference>
<evidence type="ECO:0000313" key="5">
    <source>
        <dbReference type="Proteomes" id="UP001230328"/>
    </source>
</evidence>
<evidence type="ECO:0000259" key="3">
    <source>
        <dbReference type="SMART" id="SM00867"/>
    </source>
</evidence>
<dbReference type="SUPFAM" id="SSF101874">
    <property type="entry name" value="YceI-like"/>
    <property type="match status" value="1"/>
</dbReference>
<dbReference type="Pfam" id="PF04264">
    <property type="entry name" value="YceI"/>
    <property type="match status" value="1"/>
</dbReference>
<evidence type="ECO:0000256" key="2">
    <source>
        <dbReference type="SAM" id="MobiDB-lite"/>
    </source>
</evidence>
<sequence>MTLTVGHPRYHPARVVIIRYLRLVRTLRKSHAARDDQPFVAPGTDRSPCRATGRLPWNEGMDATGNPTTTTPRLGRYTIDTKSSSISFKGRHLFGLRPVHGTFAIRGGTVDVAEPLSESRLRVEIDAASFSTGNDQRDGDVRSAKFLDTDRNPLITFVSERVDTTSVSGTLTACGVSRSASLSIVHAQVTANGFTVRATTRVDRTEFGVTAARGMAGRHLDLTLEVTCVHA</sequence>
<dbReference type="PANTHER" id="PTHR34406:SF1">
    <property type="entry name" value="PROTEIN YCEI"/>
    <property type="match status" value="1"/>
</dbReference>
<dbReference type="InterPro" id="IPR007372">
    <property type="entry name" value="Lipid/polyisoprenoid-bd_YceI"/>
</dbReference>
<proteinExistence type="inferred from homology"/>
<comment type="similarity">
    <text evidence="1">Belongs to the UPF0312 family.</text>
</comment>
<comment type="caution">
    <text evidence="4">The sequence shown here is derived from an EMBL/GenBank/DDBJ whole genome shotgun (WGS) entry which is preliminary data.</text>
</comment>
<dbReference type="PANTHER" id="PTHR34406">
    <property type="entry name" value="PROTEIN YCEI"/>
    <property type="match status" value="1"/>
</dbReference>
<dbReference type="SMART" id="SM00867">
    <property type="entry name" value="YceI"/>
    <property type="match status" value="1"/>
</dbReference>
<dbReference type="RefSeq" id="WP_307520373.1">
    <property type="nucleotide sequence ID" value="NZ_JAUSZI010000002.1"/>
</dbReference>
<keyword evidence="5" id="KW-1185">Reference proteome</keyword>
<dbReference type="EMBL" id="JAUSZI010000002">
    <property type="protein sequence ID" value="MDQ1025063.1"/>
    <property type="molecule type" value="Genomic_DNA"/>
</dbReference>
<evidence type="ECO:0000256" key="1">
    <source>
        <dbReference type="ARBA" id="ARBA00008812"/>
    </source>
</evidence>
<accession>A0ABU0SND5</accession>
<feature type="region of interest" description="Disordered" evidence="2">
    <location>
        <begin position="36"/>
        <end position="73"/>
    </location>
</feature>
<evidence type="ECO:0000313" key="4">
    <source>
        <dbReference type="EMBL" id="MDQ1025063.1"/>
    </source>
</evidence>
<organism evidence="4 5">
    <name type="scientific">Streptomyces umbrinus</name>
    <dbReference type="NCBI Taxonomy" id="67370"/>
    <lineage>
        <taxon>Bacteria</taxon>
        <taxon>Bacillati</taxon>
        <taxon>Actinomycetota</taxon>
        <taxon>Actinomycetes</taxon>
        <taxon>Kitasatosporales</taxon>
        <taxon>Streptomycetaceae</taxon>
        <taxon>Streptomyces</taxon>
        <taxon>Streptomyces phaeochromogenes group</taxon>
    </lineage>
</organism>
<reference evidence="4 5" key="1">
    <citation type="submission" date="2023-07" db="EMBL/GenBank/DDBJ databases">
        <title>Comparative genomics of wheat-associated soil bacteria to identify genetic determinants of phenazine resistance.</title>
        <authorList>
            <person name="Mouncey N."/>
        </authorList>
    </citation>
    <scope>NUCLEOTIDE SEQUENCE [LARGE SCALE GENOMIC DNA]</scope>
    <source>
        <strain evidence="4 5">V2I4</strain>
    </source>
</reference>
<feature type="domain" description="Lipid/polyisoprenoid-binding YceI-like" evidence="3">
    <location>
        <begin position="76"/>
        <end position="229"/>
    </location>
</feature>
<name>A0ABU0SND5_9ACTN</name>
<dbReference type="InterPro" id="IPR036761">
    <property type="entry name" value="TTHA0802/YceI-like_sf"/>
</dbReference>
<protein>
    <submittedName>
        <fullName evidence="4">Polyisoprenoid-binding protein YceI</fullName>
    </submittedName>
</protein>